<dbReference type="PANTHER" id="PTHR38793">
    <property type="entry name" value="SLATT_FUNGAL DOMAIN-CONTAINING PROTEIN-RELATED"/>
    <property type="match status" value="1"/>
</dbReference>
<dbReference type="GeneID" id="19977581"/>
<sequence length="282" mass="30816">MATNNTDPEKGLVSASARSAIPSWASSAPDNTISNESSRLTPLQLFQLLVGIYTPPFLTRDGVDLARATNTKTTHRRTDNVGLYRRAQEQERASRLAYQSTSFISNLLYMLQILLAATFTALSAYKDSNPVTLTVLGAWNTVVAGCLAWQKGQGVPQRYRKAQDQYQALILEIEMAERSFFDLDTSDQGGVKLDPRAEKVRLQKLFDTARADQQANYPDLYVSTGAVPAKDAKDLTKELEEAKAETAKVQSEMTAKIEALMAKLGSKDGAQADTAVQSAAKS</sequence>
<dbReference type="InParanoid" id="W2S7A7"/>
<evidence type="ECO:0000313" key="4">
    <source>
        <dbReference type="Proteomes" id="UP000030752"/>
    </source>
</evidence>
<dbReference type="InterPro" id="IPR041622">
    <property type="entry name" value="SLATT_fungi"/>
</dbReference>
<keyword evidence="4" id="KW-1185">Reference proteome</keyword>
<gene>
    <name evidence="3" type="ORF">HMPREF1541_10242</name>
</gene>
<accession>W2S7A7</accession>
<proteinExistence type="predicted"/>
<dbReference type="HOGENOM" id="CLU_994422_0_0_1"/>
<name>W2S7A7_CYPE1</name>
<dbReference type="eggNOG" id="ENOG502SRNI">
    <property type="taxonomic scope" value="Eukaryota"/>
</dbReference>
<dbReference type="Pfam" id="PF18142">
    <property type="entry name" value="SLATT_fungal"/>
    <property type="match status" value="1"/>
</dbReference>
<feature type="transmembrane region" description="Helical" evidence="1">
    <location>
        <begin position="103"/>
        <end position="125"/>
    </location>
</feature>
<dbReference type="AlphaFoldDB" id="W2S7A7"/>
<evidence type="ECO:0000256" key="1">
    <source>
        <dbReference type="SAM" id="Phobius"/>
    </source>
</evidence>
<dbReference type="OrthoDB" id="4472872at2759"/>
<dbReference type="VEuPathDB" id="FungiDB:HMPREF1541_10242"/>
<keyword evidence="1" id="KW-0812">Transmembrane</keyword>
<dbReference type="PANTHER" id="PTHR38793:SF3">
    <property type="entry name" value="SMODS AND SLOG-ASSOCIATING 2TM EFFECTOR DOMAIN-CONTAINING PROTEIN"/>
    <property type="match status" value="1"/>
</dbReference>
<protein>
    <recommendedName>
        <fullName evidence="2">SMODS and SLOG-associating 2TM effector domain-containing protein</fullName>
    </recommendedName>
</protein>
<evidence type="ECO:0000259" key="2">
    <source>
        <dbReference type="Pfam" id="PF18142"/>
    </source>
</evidence>
<keyword evidence="1" id="KW-0472">Membrane</keyword>
<evidence type="ECO:0000313" key="3">
    <source>
        <dbReference type="EMBL" id="ETN44572.1"/>
    </source>
</evidence>
<dbReference type="Proteomes" id="UP000030752">
    <property type="component" value="Unassembled WGS sequence"/>
</dbReference>
<organism evidence="3 4">
    <name type="scientific">Cyphellophora europaea (strain CBS 101466)</name>
    <name type="common">Phialophora europaea</name>
    <dbReference type="NCBI Taxonomy" id="1220924"/>
    <lineage>
        <taxon>Eukaryota</taxon>
        <taxon>Fungi</taxon>
        <taxon>Dikarya</taxon>
        <taxon>Ascomycota</taxon>
        <taxon>Pezizomycotina</taxon>
        <taxon>Eurotiomycetes</taxon>
        <taxon>Chaetothyriomycetidae</taxon>
        <taxon>Chaetothyriales</taxon>
        <taxon>Cyphellophoraceae</taxon>
        <taxon>Cyphellophora</taxon>
    </lineage>
</organism>
<feature type="transmembrane region" description="Helical" evidence="1">
    <location>
        <begin position="131"/>
        <end position="150"/>
    </location>
</feature>
<dbReference type="EMBL" id="KB822714">
    <property type="protein sequence ID" value="ETN44572.1"/>
    <property type="molecule type" value="Genomic_DNA"/>
</dbReference>
<dbReference type="RefSeq" id="XP_008713135.1">
    <property type="nucleotide sequence ID" value="XM_008714913.1"/>
</dbReference>
<feature type="domain" description="SMODS and SLOG-associating 2TM effector" evidence="2">
    <location>
        <begin position="86"/>
        <end position="212"/>
    </location>
</feature>
<keyword evidence="1" id="KW-1133">Transmembrane helix</keyword>
<dbReference type="NCBIfam" id="NF033635">
    <property type="entry name" value="SLATT_fungal"/>
    <property type="match status" value="1"/>
</dbReference>
<reference evidence="3 4" key="1">
    <citation type="submission" date="2013-03" db="EMBL/GenBank/DDBJ databases">
        <title>The Genome Sequence of Phialophora europaea CBS 101466.</title>
        <authorList>
            <consortium name="The Broad Institute Genomics Platform"/>
            <person name="Cuomo C."/>
            <person name="de Hoog S."/>
            <person name="Gorbushina A."/>
            <person name="Walker B."/>
            <person name="Young S.K."/>
            <person name="Zeng Q."/>
            <person name="Gargeya S."/>
            <person name="Fitzgerald M."/>
            <person name="Haas B."/>
            <person name="Abouelleil A."/>
            <person name="Allen A.W."/>
            <person name="Alvarado L."/>
            <person name="Arachchi H.M."/>
            <person name="Berlin A.M."/>
            <person name="Chapman S.B."/>
            <person name="Gainer-Dewar J."/>
            <person name="Goldberg J."/>
            <person name="Griggs A."/>
            <person name="Gujja S."/>
            <person name="Hansen M."/>
            <person name="Howarth C."/>
            <person name="Imamovic A."/>
            <person name="Ireland A."/>
            <person name="Larimer J."/>
            <person name="McCowan C."/>
            <person name="Murphy C."/>
            <person name="Pearson M."/>
            <person name="Poon T.W."/>
            <person name="Priest M."/>
            <person name="Roberts A."/>
            <person name="Saif S."/>
            <person name="Shea T."/>
            <person name="Sisk P."/>
            <person name="Sykes S."/>
            <person name="Wortman J."/>
            <person name="Nusbaum C."/>
            <person name="Birren B."/>
        </authorList>
    </citation>
    <scope>NUCLEOTIDE SEQUENCE [LARGE SCALE GENOMIC DNA]</scope>
    <source>
        <strain evidence="3 4">CBS 101466</strain>
    </source>
</reference>